<dbReference type="EMBL" id="LN856865">
    <property type="protein sequence ID" value="CDP93067.1"/>
    <property type="molecule type" value="Genomic_DNA"/>
</dbReference>
<sequence>MGVHLVFHYINIYFKSFVGNTDISCYRCRNFQLTEGKNTAKNKNKAHLLAS</sequence>
<reference evidence="1" key="2">
    <citation type="submission" date="2012-12" db="EMBL/GenBank/DDBJ databases">
        <authorList>
            <consortium name="WormBase Consortium"/>
            <person name="Ghedin E."/>
            <person name="Paulini M."/>
        </authorList>
    </citation>
    <scope>NUCLEOTIDE SEQUENCE</scope>
    <source>
        <strain evidence="1">FR3</strain>
    </source>
</reference>
<evidence type="ECO:0000313" key="1">
    <source>
        <dbReference type="EMBL" id="CDP93067.1"/>
    </source>
</evidence>
<dbReference type="AlphaFoldDB" id="A0A1I9G0Q8"/>
<accession>A0A1I9G0Q8</accession>
<name>A0A1I9G0Q8_BRUMA</name>
<organism evidence="1">
    <name type="scientific">Brugia malayi</name>
    <name type="common">Filarial nematode worm</name>
    <dbReference type="NCBI Taxonomy" id="6279"/>
    <lineage>
        <taxon>Eukaryota</taxon>
        <taxon>Metazoa</taxon>
        <taxon>Ecdysozoa</taxon>
        <taxon>Nematoda</taxon>
        <taxon>Chromadorea</taxon>
        <taxon>Rhabditida</taxon>
        <taxon>Spirurina</taxon>
        <taxon>Spiruromorpha</taxon>
        <taxon>Filarioidea</taxon>
        <taxon>Onchocercidae</taxon>
        <taxon>Brugia</taxon>
    </lineage>
</organism>
<proteinExistence type="predicted"/>
<protein>
    <submittedName>
        <fullName evidence="1">Bm1216</fullName>
    </submittedName>
</protein>
<reference evidence="1" key="1">
    <citation type="journal article" date="2007" name="Science">
        <title>Draft genome of the filarial nematode parasite Brugia malayi.</title>
        <authorList>
            <person name="Ghedin E."/>
            <person name="Wang S."/>
            <person name="Spiro D."/>
            <person name="Caler E."/>
            <person name="Zhao Q."/>
            <person name="Crabtree J."/>
            <person name="Allen J.E."/>
            <person name="Delcher A.L."/>
            <person name="Guiliano D.B."/>
            <person name="Miranda-Saavedra D."/>
            <person name="Angiuoli S.V."/>
            <person name="Creasy T."/>
            <person name="Amedeo P."/>
            <person name="Haas B."/>
            <person name="El-Sayed N.M."/>
            <person name="Wortman J.R."/>
            <person name="Feldblyum T."/>
            <person name="Tallon L."/>
            <person name="Schatz M."/>
            <person name="Shumway M."/>
            <person name="Koo H."/>
            <person name="Salzberg S.L."/>
            <person name="Schobel S."/>
            <person name="Pertea M."/>
            <person name="Pop M."/>
            <person name="White O."/>
            <person name="Barton G.J."/>
            <person name="Carlow C.K."/>
            <person name="Crawford M.J."/>
            <person name="Daub J."/>
            <person name="Dimmic M.W."/>
            <person name="Estes C.F."/>
            <person name="Foster J.M."/>
            <person name="Ganatra M."/>
            <person name="Gregory W.F."/>
            <person name="Johnson N.M."/>
            <person name="Jin J."/>
            <person name="Komuniecki R."/>
            <person name="Korf I."/>
            <person name="Kumar S."/>
            <person name="Laney S."/>
            <person name="Li B.W."/>
            <person name="Li W."/>
            <person name="Lindblom T.H."/>
            <person name="Lustigman S."/>
            <person name="Ma D."/>
            <person name="Maina C.V."/>
            <person name="Martin D.M."/>
            <person name="McCarter J.P."/>
            <person name="McReynolds L."/>
            <person name="Mitreva M."/>
            <person name="Nutman T.B."/>
            <person name="Parkinson J."/>
            <person name="Peregrin-Alvarez J.M."/>
            <person name="Poole C."/>
            <person name="Ren Q."/>
            <person name="Saunders L."/>
            <person name="Sluder A.E."/>
            <person name="Smith K."/>
            <person name="Stanke M."/>
            <person name="Unnasch T.R."/>
            <person name="Ware J."/>
            <person name="Wei A.D."/>
            <person name="Weil G."/>
            <person name="Williams D.J."/>
            <person name="Zhang Y."/>
            <person name="Williams S.A."/>
            <person name="Fraser-Liggett C."/>
            <person name="Slatko B."/>
            <person name="Blaxter M.L."/>
            <person name="Scott A.L."/>
        </authorList>
    </citation>
    <scope>NUCLEOTIDE SEQUENCE</scope>
    <source>
        <strain evidence="1">FR3</strain>
    </source>
</reference>
<gene>
    <name evidence="1" type="primary">Bm1216</name>
    <name evidence="1" type="ORF">BM_Bm1216</name>
</gene>